<reference evidence="3" key="1">
    <citation type="submission" date="2016-04" db="EMBL/GenBank/DDBJ databases">
        <authorList>
            <person name="Evans L.H."/>
            <person name="Alamgir A."/>
            <person name="Owens N."/>
            <person name="Weber N.D."/>
            <person name="Virtaneva K."/>
            <person name="Barbian K."/>
            <person name="Babar A."/>
            <person name="Rosenke K."/>
        </authorList>
    </citation>
    <scope>NUCLEOTIDE SEQUENCE [LARGE SCALE GENOMIC DNA]</scope>
    <source>
        <strain evidence="3">CBS 101.48</strain>
    </source>
</reference>
<gene>
    <name evidence="3" type="primary">ABSGL_00771.1 scaffold 958</name>
</gene>
<dbReference type="InParanoid" id="A0A163IUP4"/>
<feature type="chain" id="PRO_5007843171" description="Secreted protein" evidence="2">
    <location>
        <begin position="23"/>
        <end position="108"/>
    </location>
</feature>
<protein>
    <recommendedName>
        <fullName evidence="5">Secreted protein</fullName>
    </recommendedName>
</protein>
<organism evidence="3">
    <name type="scientific">Absidia glauca</name>
    <name type="common">Pin mould</name>
    <dbReference type="NCBI Taxonomy" id="4829"/>
    <lineage>
        <taxon>Eukaryota</taxon>
        <taxon>Fungi</taxon>
        <taxon>Fungi incertae sedis</taxon>
        <taxon>Mucoromycota</taxon>
        <taxon>Mucoromycotina</taxon>
        <taxon>Mucoromycetes</taxon>
        <taxon>Mucorales</taxon>
        <taxon>Cunninghamellaceae</taxon>
        <taxon>Absidia</taxon>
    </lineage>
</organism>
<evidence type="ECO:0000256" key="1">
    <source>
        <dbReference type="SAM" id="MobiDB-lite"/>
    </source>
</evidence>
<name>A0A163IUP4_ABSGL</name>
<evidence type="ECO:0000313" key="4">
    <source>
        <dbReference type="Proteomes" id="UP000078561"/>
    </source>
</evidence>
<evidence type="ECO:0008006" key="5">
    <source>
        <dbReference type="Google" id="ProtNLM"/>
    </source>
</evidence>
<keyword evidence="4" id="KW-1185">Reference proteome</keyword>
<proteinExistence type="predicted"/>
<evidence type="ECO:0000313" key="3">
    <source>
        <dbReference type="EMBL" id="SAL95442.1"/>
    </source>
</evidence>
<evidence type="ECO:0000256" key="2">
    <source>
        <dbReference type="SAM" id="SignalP"/>
    </source>
</evidence>
<dbReference type="EMBL" id="LT550334">
    <property type="protein sequence ID" value="SAL95442.1"/>
    <property type="molecule type" value="Genomic_DNA"/>
</dbReference>
<sequence>MQLHFLCLFALVFATTAANAAGGPIRLHYQDHKNKSVWQYASYGECIPIDKPGNLHLDLIIYTTLTTCQHYQDAECKRKSPYPPNIHRPGANVPARNYGFGKCRPASR</sequence>
<accession>A0A163IUP4</accession>
<keyword evidence="2" id="KW-0732">Signal</keyword>
<dbReference type="Proteomes" id="UP000078561">
    <property type="component" value="Unassembled WGS sequence"/>
</dbReference>
<dbReference type="AlphaFoldDB" id="A0A163IUP4"/>
<feature type="region of interest" description="Disordered" evidence="1">
    <location>
        <begin position="79"/>
        <end position="108"/>
    </location>
</feature>
<feature type="signal peptide" evidence="2">
    <location>
        <begin position="1"/>
        <end position="22"/>
    </location>
</feature>